<dbReference type="EMBL" id="JAJOMB010000009">
    <property type="protein sequence ID" value="MCD5312727.1"/>
    <property type="molecule type" value="Genomic_DNA"/>
</dbReference>
<dbReference type="Pfam" id="PF04149">
    <property type="entry name" value="DUF397"/>
    <property type="match status" value="1"/>
</dbReference>
<name>A0A9X1ND09_9ACTN</name>
<dbReference type="Proteomes" id="UP001138997">
    <property type="component" value="Unassembled WGS sequence"/>
</dbReference>
<gene>
    <name evidence="2" type="ORF">LR394_17620</name>
</gene>
<evidence type="ECO:0000259" key="1">
    <source>
        <dbReference type="Pfam" id="PF04149"/>
    </source>
</evidence>
<organism evidence="2 3">
    <name type="scientific">Kineosporia babensis</name>
    <dbReference type="NCBI Taxonomy" id="499548"/>
    <lineage>
        <taxon>Bacteria</taxon>
        <taxon>Bacillati</taxon>
        <taxon>Actinomycetota</taxon>
        <taxon>Actinomycetes</taxon>
        <taxon>Kineosporiales</taxon>
        <taxon>Kineosporiaceae</taxon>
        <taxon>Kineosporia</taxon>
    </lineage>
</organism>
<dbReference type="RefSeq" id="WP_231443247.1">
    <property type="nucleotide sequence ID" value="NZ_JAJOMB010000009.1"/>
</dbReference>
<dbReference type="AlphaFoldDB" id="A0A9X1ND09"/>
<proteinExistence type="predicted"/>
<evidence type="ECO:0000313" key="2">
    <source>
        <dbReference type="EMBL" id="MCD5312727.1"/>
    </source>
</evidence>
<accession>A0A9X1ND09</accession>
<sequence>MSTDSITWIKSTKSADEGNCVELGADASAVYLRDSKNQQGPVLTCAPAGVAAWIHGAKRNEFDRLSD</sequence>
<evidence type="ECO:0000313" key="3">
    <source>
        <dbReference type="Proteomes" id="UP001138997"/>
    </source>
</evidence>
<feature type="domain" description="DUF397" evidence="1">
    <location>
        <begin position="7"/>
        <end position="58"/>
    </location>
</feature>
<protein>
    <submittedName>
        <fullName evidence="2">DUF397 domain-containing protein</fullName>
    </submittedName>
</protein>
<comment type="caution">
    <text evidence="2">The sequence shown here is derived from an EMBL/GenBank/DDBJ whole genome shotgun (WGS) entry which is preliminary data.</text>
</comment>
<dbReference type="InterPro" id="IPR007278">
    <property type="entry name" value="DUF397"/>
</dbReference>
<keyword evidence="3" id="KW-1185">Reference proteome</keyword>
<reference evidence="2" key="1">
    <citation type="submission" date="2021-11" db="EMBL/GenBank/DDBJ databases">
        <title>Streptomyces corallinus and Kineosporia corallina sp. nov., two new coral-derived marine actinobacteria.</title>
        <authorList>
            <person name="Buangrab K."/>
            <person name="Sutthacheep M."/>
            <person name="Yeemin T."/>
            <person name="Harunari E."/>
            <person name="Igarashi Y."/>
            <person name="Sripreechasak P."/>
            <person name="Kanchanasin P."/>
            <person name="Tanasupawat S."/>
            <person name="Phongsopitanun W."/>
        </authorList>
    </citation>
    <scope>NUCLEOTIDE SEQUENCE</scope>
    <source>
        <strain evidence="2">JCM 31032</strain>
    </source>
</reference>